<evidence type="ECO:0000256" key="2">
    <source>
        <dbReference type="ARBA" id="ARBA00006448"/>
    </source>
</evidence>
<dbReference type="Pfam" id="PF20730">
    <property type="entry name" value="YetF_N"/>
    <property type="match status" value="1"/>
</dbReference>
<dbReference type="Proteomes" id="UP000326546">
    <property type="component" value="Chromosome"/>
</dbReference>
<evidence type="ECO:0000256" key="5">
    <source>
        <dbReference type="ARBA" id="ARBA00022989"/>
    </source>
</evidence>
<organism evidence="10 11">
    <name type="scientific">Ornithinimicrobium pratense</name>
    <dbReference type="NCBI Taxonomy" id="2593973"/>
    <lineage>
        <taxon>Bacteria</taxon>
        <taxon>Bacillati</taxon>
        <taxon>Actinomycetota</taxon>
        <taxon>Actinomycetes</taxon>
        <taxon>Micrococcales</taxon>
        <taxon>Ornithinimicrobiaceae</taxon>
        <taxon>Ornithinimicrobium</taxon>
    </lineage>
</organism>
<evidence type="ECO:0000256" key="4">
    <source>
        <dbReference type="ARBA" id="ARBA00022692"/>
    </source>
</evidence>
<evidence type="ECO:0000256" key="7">
    <source>
        <dbReference type="SAM" id="Phobius"/>
    </source>
</evidence>
<dbReference type="RefSeq" id="WP_158060863.1">
    <property type="nucleotide sequence ID" value="NZ_CP044427.1"/>
</dbReference>
<comment type="similarity">
    <text evidence="2">Belongs to the UPF0702 family.</text>
</comment>
<dbReference type="KEGG" id="serw:FY030_06890"/>
<evidence type="ECO:0000259" key="8">
    <source>
        <dbReference type="Pfam" id="PF04239"/>
    </source>
</evidence>
<dbReference type="OrthoDB" id="9793799at2"/>
<dbReference type="AlphaFoldDB" id="A0A5J6V408"/>
<dbReference type="PANTHER" id="PTHR34582">
    <property type="entry name" value="UPF0702 TRANSMEMBRANE PROTEIN YCAP"/>
    <property type="match status" value="1"/>
</dbReference>
<evidence type="ECO:0000259" key="9">
    <source>
        <dbReference type="Pfam" id="PF20730"/>
    </source>
</evidence>
<proteinExistence type="inferred from homology"/>
<dbReference type="GO" id="GO:0005886">
    <property type="term" value="C:plasma membrane"/>
    <property type="evidence" value="ECO:0007669"/>
    <property type="project" value="UniProtKB-SubCell"/>
</dbReference>
<evidence type="ECO:0000256" key="6">
    <source>
        <dbReference type="ARBA" id="ARBA00023136"/>
    </source>
</evidence>
<evidence type="ECO:0000256" key="3">
    <source>
        <dbReference type="ARBA" id="ARBA00022475"/>
    </source>
</evidence>
<keyword evidence="3" id="KW-1003">Cell membrane</keyword>
<evidence type="ECO:0000313" key="11">
    <source>
        <dbReference type="Proteomes" id="UP000326546"/>
    </source>
</evidence>
<evidence type="ECO:0000256" key="1">
    <source>
        <dbReference type="ARBA" id="ARBA00004651"/>
    </source>
</evidence>
<evidence type="ECO:0000313" key="10">
    <source>
        <dbReference type="EMBL" id="QFG68475.1"/>
    </source>
</evidence>
<reference evidence="10 11" key="1">
    <citation type="submission" date="2019-09" db="EMBL/GenBank/DDBJ databases">
        <title>Serinicoccus pratensis sp. nov., isolated from meadow soil.</title>
        <authorList>
            <person name="Zhang W."/>
        </authorList>
    </citation>
    <scope>NUCLEOTIDE SEQUENCE [LARGE SCALE GENOMIC DNA]</scope>
    <source>
        <strain evidence="10 11">W204</strain>
    </source>
</reference>
<dbReference type="Pfam" id="PF04239">
    <property type="entry name" value="DUF421"/>
    <property type="match status" value="1"/>
</dbReference>
<feature type="domain" description="YetF-like N-terminal transmembrane" evidence="9">
    <location>
        <begin position="20"/>
        <end position="75"/>
    </location>
</feature>
<comment type="subcellular location">
    <subcellularLocation>
        <location evidence="1">Cell membrane</location>
        <topology evidence="1">Multi-pass membrane protein</topology>
    </subcellularLocation>
</comment>
<keyword evidence="4 7" id="KW-0812">Transmembrane</keyword>
<feature type="domain" description="YetF C-terminal" evidence="8">
    <location>
        <begin position="92"/>
        <end position="156"/>
    </location>
</feature>
<protein>
    <submittedName>
        <fullName evidence="10">DUF421 domain-containing protein</fullName>
    </submittedName>
</protein>
<dbReference type="EMBL" id="CP044427">
    <property type="protein sequence ID" value="QFG68475.1"/>
    <property type="molecule type" value="Genomic_DNA"/>
</dbReference>
<name>A0A5J6V408_9MICO</name>
<feature type="transmembrane region" description="Helical" evidence="7">
    <location>
        <begin position="6"/>
        <end position="27"/>
    </location>
</feature>
<dbReference type="PANTHER" id="PTHR34582:SF6">
    <property type="entry name" value="UPF0702 TRANSMEMBRANE PROTEIN YCAP"/>
    <property type="match status" value="1"/>
</dbReference>
<accession>A0A5J6V408</accession>
<dbReference type="InterPro" id="IPR023090">
    <property type="entry name" value="UPF0702_alpha/beta_dom_sf"/>
</dbReference>
<dbReference type="Gene3D" id="3.30.240.20">
    <property type="entry name" value="bsu07140 like domains"/>
    <property type="match status" value="1"/>
</dbReference>
<keyword evidence="5 7" id="KW-1133">Transmembrane helix</keyword>
<sequence length="170" mass="18189">MWFDSWSALLRIVLVGAASYVTLVVLLRISGKRVLAKLNAFDFVVTVALGSMLASAVLTQDIRYADVLTGMGLLICTQWLVSRVTTSLPGGRRFVNAEPTLVLRRGELLEPALRRVRLTRGEVLQAARSAGHGGLQTIAAVVLEPDGTLSVIGASSTGDEQSLSEIANWA</sequence>
<keyword evidence="11" id="KW-1185">Reference proteome</keyword>
<dbReference type="InterPro" id="IPR048454">
    <property type="entry name" value="YetF_N"/>
</dbReference>
<gene>
    <name evidence="10" type="ORF">FY030_06890</name>
</gene>
<keyword evidence="6 7" id="KW-0472">Membrane</keyword>
<dbReference type="InterPro" id="IPR007353">
    <property type="entry name" value="DUF421"/>
</dbReference>
<feature type="transmembrane region" description="Helical" evidence="7">
    <location>
        <begin position="39"/>
        <end position="58"/>
    </location>
</feature>